<dbReference type="EMBL" id="JAFIRA010000030">
    <property type="protein sequence ID" value="MCJ2543555.1"/>
    <property type="molecule type" value="Genomic_DNA"/>
</dbReference>
<evidence type="ECO:0000313" key="14">
    <source>
        <dbReference type="Proteomes" id="UP000830835"/>
    </source>
</evidence>
<organism evidence="13 14">
    <name type="scientific">Thermostichus vulcanus str. 'Rupite'</name>
    <dbReference type="NCBI Taxonomy" id="2813851"/>
    <lineage>
        <taxon>Bacteria</taxon>
        <taxon>Bacillati</taxon>
        <taxon>Cyanobacteriota</taxon>
        <taxon>Cyanophyceae</taxon>
        <taxon>Thermostichales</taxon>
        <taxon>Thermostichaceae</taxon>
        <taxon>Thermostichus</taxon>
    </lineage>
</organism>
<keyword evidence="4" id="KW-0597">Phosphoprotein</keyword>
<dbReference type="InterPro" id="IPR013785">
    <property type="entry name" value="Aldolase_TIM"/>
</dbReference>
<proteinExistence type="inferred from homology"/>
<protein>
    <recommendedName>
        <fullName evidence="3 9">Nicotinate phosphoribosyltransferase</fullName>
        <ecNumber evidence="3 9">6.3.4.21</ecNumber>
    </recommendedName>
</protein>
<dbReference type="PANTHER" id="PTHR11098">
    <property type="entry name" value="NICOTINATE PHOSPHORIBOSYLTRANSFERASE"/>
    <property type="match status" value="1"/>
</dbReference>
<dbReference type="Pfam" id="PF17767">
    <property type="entry name" value="NAPRTase_N"/>
    <property type="match status" value="1"/>
</dbReference>
<reference evidence="13" key="1">
    <citation type="submission" date="2021-02" db="EMBL/GenBank/DDBJ databases">
        <title>The CRISPR/cas machinery reduction and long-range gene transfer in the hot spring cyanobacterium Synechococcus.</title>
        <authorList>
            <person name="Dvorak P."/>
            <person name="Jahodarova E."/>
            <person name="Hasler P."/>
            <person name="Poulickova A."/>
        </authorList>
    </citation>
    <scope>NUCLEOTIDE SEQUENCE</scope>
    <source>
        <strain evidence="13">Rupite</strain>
    </source>
</reference>
<dbReference type="InterPro" id="IPR007229">
    <property type="entry name" value="Nic_PRibTrfase-Fam"/>
</dbReference>
<evidence type="ECO:0000256" key="7">
    <source>
        <dbReference type="ARBA" id="ARBA00022679"/>
    </source>
</evidence>
<dbReference type="NCBIfam" id="TIGR01513">
    <property type="entry name" value="NAPRTase_put"/>
    <property type="match status" value="1"/>
</dbReference>
<evidence type="ECO:0000313" key="13">
    <source>
        <dbReference type="EMBL" id="MCJ2543555.1"/>
    </source>
</evidence>
<dbReference type="InterPro" id="IPR036068">
    <property type="entry name" value="Nicotinate_pribotase-like_C"/>
</dbReference>
<dbReference type="GO" id="GO:0016757">
    <property type="term" value="F:glycosyltransferase activity"/>
    <property type="evidence" value="ECO:0007669"/>
    <property type="project" value="UniProtKB-KW"/>
</dbReference>
<evidence type="ECO:0000256" key="8">
    <source>
        <dbReference type="ARBA" id="ARBA00048668"/>
    </source>
</evidence>
<name>A0ABT0CCR5_THEVL</name>
<dbReference type="NCBIfam" id="NF009131">
    <property type="entry name" value="PRK12484.1"/>
    <property type="match status" value="1"/>
</dbReference>
<dbReference type="InterPro" id="IPR040727">
    <property type="entry name" value="NAPRTase_N"/>
</dbReference>
<dbReference type="PANTHER" id="PTHR11098:SF1">
    <property type="entry name" value="NICOTINATE PHOSPHORIBOSYLTRANSFERASE"/>
    <property type="match status" value="1"/>
</dbReference>
<feature type="domain" description="Nicotinate phosphoribosyltransferase C-terminal" evidence="12">
    <location>
        <begin position="387"/>
        <end position="446"/>
    </location>
</feature>
<comment type="PTM">
    <text evidence="9">Transiently phosphorylated on a His residue during the reaction cycle. Phosphorylation strongly increases the affinity for substrates and increases the rate of nicotinate D-ribonucleotide production. Dephosphorylation regenerates the low-affinity form of the enzyme, leading to product release.</text>
</comment>
<dbReference type="Pfam" id="PF17956">
    <property type="entry name" value="NAPRTase_C"/>
    <property type="match status" value="1"/>
</dbReference>
<feature type="domain" description="Nicotinate/nicotinamide phosphoribosyltransferase" evidence="10">
    <location>
        <begin position="166"/>
        <end position="291"/>
    </location>
</feature>
<keyword evidence="6 9" id="KW-0662">Pyridine nucleotide biosynthesis</keyword>
<sequence length="459" mass="50031">MLAPDFSSLQPQDYGLLTDLYQFTMAACYVGEGLESQPAAFELFVRRLPPDYGYLIAMGLTQAVEYLQQLHFTPESLQALRDTGIFADAPERFWSLLEQCRFQGDVWAVPEGSAIFANQPLVRIEAPLWQAQLVETYLLATFNYQTLIATKAARMRDAAGDEAILLEFGTRRAFGPQAGLWAARASLAAGFNATSNVLAALKLGRKPAGTMAHSLVMAIAALSGDETHAFQSFQRYFPQAALLIDTYDPIQGARTAARLFAADSPDQLGSRGEFGGVRIDSGDLEDLSRQVKQILPQGSPVFVSGDLDEYEIERLHRSQAPISGYGVGTRLVSGEGVNGVYKLVEINSIPVAKASFAKATLPGRKQIFRGPNSDWLGQAEEPPPPGCEPLLRKVMQAGVLLDPLPDLETIAHTSRASVIRLPDGVRQLRQPDPWPMSLTEALQQVKDSNPTTGTLRKPA</sequence>
<dbReference type="Proteomes" id="UP000830835">
    <property type="component" value="Unassembled WGS sequence"/>
</dbReference>
<keyword evidence="7 9" id="KW-0808">Transferase</keyword>
<dbReference type="NCBIfam" id="NF006696">
    <property type="entry name" value="PRK09243.1-3"/>
    <property type="match status" value="1"/>
</dbReference>
<comment type="function">
    <text evidence="9">Catalyzes the first step in the biosynthesis of NAD from nicotinic acid, the ATP-dependent synthesis of beta-nicotinate D-ribonucleotide from nicotinate and 5-phospho-D-ribose 1-phosphate.</text>
</comment>
<accession>A0ABT0CCR5</accession>
<dbReference type="SUPFAM" id="SSF54675">
    <property type="entry name" value="Nicotinate/Quinolinate PRTase N-terminal domain-like"/>
    <property type="match status" value="1"/>
</dbReference>
<evidence type="ECO:0000256" key="3">
    <source>
        <dbReference type="ARBA" id="ARBA00013236"/>
    </source>
</evidence>
<evidence type="ECO:0000256" key="5">
    <source>
        <dbReference type="ARBA" id="ARBA00022598"/>
    </source>
</evidence>
<evidence type="ECO:0000256" key="4">
    <source>
        <dbReference type="ARBA" id="ARBA00022553"/>
    </source>
</evidence>
<dbReference type="InterPro" id="IPR041619">
    <property type="entry name" value="NAPRTase_C"/>
</dbReference>
<gene>
    <name evidence="13" type="ORF">JX360_11655</name>
</gene>
<dbReference type="SUPFAM" id="SSF51690">
    <property type="entry name" value="Nicotinate/Quinolinate PRTase C-terminal domain-like"/>
    <property type="match status" value="1"/>
</dbReference>
<evidence type="ECO:0000256" key="2">
    <source>
        <dbReference type="ARBA" id="ARBA00010897"/>
    </source>
</evidence>
<dbReference type="Gene3D" id="3.20.20.70">
    <property type="entry name" value="Aldolase class I"/>
    <property type="match status" value="1"/>
</dbReference>
<comment type="pathway">
    <text evidence="1 9">Cofactor biosynthesis; NAD(+) biosynthesis; nicotinate D-ribonucleotide from nicotinate: step 1/1.</text>
</comment>
<evidence type="ECO:0000259" key="12">
    <source>
        <dbReference type="Pfam" id="PF17956"/>
    </source>
</evidence>
<evidence type="ECO:0000256" key="9">
    <source>
        <dbReference type="RuleBase" id="RU365100"/>
    </source>
</evidence>
<keyword evidence="14" id="KW-1185">Reference proteome</keyword>
<dbReference type="Gene3D" id="3.20.140.10">
    <property type="entry name" value="nicotinate phosphoribosyltransferase"/>
    <property type="match status" value="2"/>
</dbReference>
<comment type="caution">
    <text evidence="13">The sequence shown here is derived from an EMBL/GenBank/DDBJ whole genome shotgun (WGS) entry which is preliminary data.</text>
</comment>
<dbReference type="EC" id="6.3.4.21" evidence="3 9"/>
<keyword evidence="5 9" id="KW-0436">Ligase</keyword>
<dbReference type="PIRSF" id="PIRSF000484">
    <property type="entry name" value="NAPRT"/>
    <property type="match status" value="1"/>
</dbReference>
<feature type="domain" description="Nicotinate phosphoribosyltransferase N-terminal" evidence="11">
    <location>
        <begin position="16"/>
        <end position="142"/>
    </location>
</feature>
<dbReference type="RefSeq" id="WP_244351005.1">
    <property type="nucleotide sequence ID" value="NZ_JAFIRA010000030.1"/>
</dbReference>
<comment type="catalytic activity">
    <reaction evidence="8 9">
        <text>5-phospho-alpha-D-ribose 1-diphosphate + nicotinate + ATP + H2O = nicotinate beta-D-ribonucleotide + ADP + phosphate + diphosphate</text>
        <dbReference type="Rhea" id="RHEA:36163"/>
        <dbReference type="ChEBI" id="CHEBI:15377"/>
        <dbReference type="ChEBI" id="CHEBI:30616"/>
        <dbReference type="ChEBI" id="CHEBI:32544"/>
        <dbReference type="ChEBI" id="CHEBI:33019"/>
        <dbReference type="ChEBI" id="CHEBI:43474"/>
        <dbReference type="ChEBI" id="CHEBI:57502"/>
        <dbReference type="ChEBI" id="CHEBI:58017"/>
        <dbReference type="ChEBI" id="CHEBI:456216"/>
        <dbReference type="EC" id="6.3.4.21"/>
    </reaction>
</comment>
<keyword evidence="13" id="KW-0328">Glycosyltransferase</keyword>
<evidence type="ECO:0000259" key="11">
    <source>
        <dbReference type="Pfam" id="PF17767"/>
    </source>
</evidence>
<dbReference type="Pfam" id="PF04095">
    <property type="entry name" value="NAPRTase"/>
    <property type="match status" value="1"/>
</dbReference>
<dbReference type="InterPro" id="IPR041525">
    <property type="entry name" value="N/Namide_PRibTrfase"/>
</dbReference>
<evidence type="ECO:0000259" key="10">
    <source>
        <dbReference type="Pfam" id="PF04095"/>
    </source>
</evidence>
<comment type="similarity">
    <text evidence="2 9">Belongs to the NAPRTase family.</text>
</comment>
<dbReference type="InterPro" id="IPR006405">
    <property type="entry name" value="Nic_PRibTrfase_pncB"/>
</dbReference>
<dbReference type="GO" id="GO:0004516">
    <property type="term" value="F:nicotinate phosphoribosyltransferase activity"/>
    <property type="evidence" value="ECO:0007669"/>
    <property type="project" value="UniProtKB-EC"/>
</dbReference>
<dbReference type="CDD" id="cd01570">
    <property type="entry name" value="NAPRTase_A"/>
    <property type="match status" value="1"/>
</dbReference>
<evidence type="ECO:0000256" key="1">
    <source>
        <dbReference type="ARBA" id="ARBA00004952"/>
    </source>
</evidence>
<evidence type="ECO:0000256" key="6">
    <source>
        <dbReference type="ARBA" id="ARBA00022642"/>
    </source>
</evidence>